<organism evidence="3 4">
    <name type="scientific">Streblomastix strix</name>
    <dbReference type="NCBI Taxonomy" id="222440"/>
    <lineage>
        <taxon>Eukaryota</taxon>
        <taxon>Metamonada</taxon>
        <taxon>Preaxostyla</taxon>
        <taxon>Oxymonadida</taxon>
        <taxon>Streblomastigidae</taxon>
        <taxon>Streblomastix</taxon>
    </lineage>
</organism>
<evidence type="ECO:0000256" key="1">
    <source>
        <dbReference type="SAM" id="MobiDB-lite"/>
    </source>
</evidence>
<name>A0A5J4WVI9_9EUKA</name>
<keyword evidence="2" id="KW-0472">Membrane</keyword>
<protein>
    <submittedName>
        <fullName evidence="3">Uncharacterized protein</fullName>
    </submittedName>
</protein>
<feature type="compositionally biased region" description="Basic residues" evidence="1">
    <location>
        <begin position="441"/>
        <end position="484"/>
    </location>
</feature>
<gene>
    <name evidence="3" type="ORF">EZS28_005652</name>
</gene>
<keyword evidence="2" id="KW-0812">Transmembrane</keyword>
<comment type="caution">
    <text evidence="3">The sequence shown here is derived from an EMBL/GenBank/DDBJ whole genome shotgun (WGS) entry which is preliminary data.</text>
</comment>
<dbReference type="Proteomes" id="UP000324800">
    <property type="component" value="Unassembled WGS sequence"/>
</dbReference>
<reference evidence="3 4" key="1">
    <citation type="submission" date="2019-03" db="EMBL/GenBank/DDBJ databases">
        <title>Single cell metagenomics reveals metabolic interactions within the superorganism composed of flagellate Streblomastix strix and complex community of Bacteroidetes bacteria on its surface.</title>
        <authorList>
            <person name="Treitli S.C."/>
            <person name="Kolisko M."/>
            <person name="Husnik F."/>
            <person name="Keeling P."/>
            <person name="Hampl V."/>
        </authorList>
    </citation>
    <scope>NUCLEOTIDE SEQUENCE [LARGE SCALE GENOMIC DNA]</scope>
    <source>
        <strain evidence="3">ST1C</strain>
    </source>
</reference>
<feature type="transmembrane region" description="Helical" evidence="2">
    <location>
        <begin position="35"/>
        <end position="56"/>
    </location>
</feature>
<evidence type="ECO:0000256" key="2">
    <source>
        <dbReference type="SAM" id="Phobius"/>
    </source>
</evidence>
<evidence type="ECO:0000313" key="4">
    <source>
        <dbReference type="Proteomes" id="UP000324800"/>
    </source>
</evidence>
<feature type="compositionally biased region" description="Basic and acidic residues" evidence="1">
    <location>
        <begin position="492"/>
        <end position="510"/>
    </location>
</feature>
<feature type="transmembrane region" description="Helical" evidence="2">
    <location>
        <begin position="68"/>
        <end position="87"/>
    </location>
</feature>
<dbReference type="EMBL" id="SNRW01000874">
    <property type="protein sequence ID" value="KAA6398823.1"/>
    <property type="molecule type" value="Genomic_DNA"/>
</dbReference>
<feature type="transmembrane region" description="Helical" evidence="2">
    <location>
        <begin position="93"/>
        <end position="111"/>
    </location>
</feature>
<sequence>MMNKFHLSYLIFSIVQVIFSIHSIIISFTLKTDQLLQYIRFTNGFLIAIVGIEGILCSNGKCWNLYRIILAASSIFVGPTFFVSILLLNPCGVILVAARTILNAYVATFVIDAIHAALFAWIVVLNAAQIVLMVVQVVAQASIKVVLMAVHAAVQEDVLNAAQIVQEVVQVAVQIAQEVGQKVALIIQILNKREKRLKRNKEKLKRKMIHIQFLLLIPYNKHNQNYYYNNNSNIYNTNICFPHQEVCQQIVLSDHASPPPEKVSSPFVYWTLGAYGPSSQQTFTMSISNQSQSSSSGTGDKTTPYLDRVRWNVLRLSENKIREILANHKFQDIGLVPEDPDYEVKVQLISTVLINEDKEKQAKGAKRQASEGFILLSQIEHDIRMAWAEDRHKTKEKDDTVDQKESRQQGLLSELNEIDKSIKRKRSPESEQSSRSSRECKQKHHVSSRQGHHYNRKRFRRSRSYSRSRLNSRNRSRSKSRSRSRTQVQGDQRVRQLVRQEKKSRSEWWKPGHFSTNARIARKRSEAVQLKQKQQKL</sequence>
<feature type="transmembrane region" description="Helical" evidence="2">
    <location>
        <begin position="118"/>
        <end position="139"/>
    </location>
</feature>
<dbReference type="AlphaFoldDB" id="A0A5J4WVI9"/>
<feature type="region of interest" description="Disordered" evidence="1">
    <location>
        <begin position="392"/>
        <end position="537"/>
    </location>
</feature>
<accession>A0A5J4WVI9</accession>
<feature type="transmembrane region" description="Helical" evidence="2">
    <location>
        <begin position="7"/>
        <end position="29"/>
    </location>
</feature>
<evidence type="ECO:0000313" key="3">
    <source>
        <dbReference type="EMBL" id="KAA6398823.1"/>
    </source>
</evidence>
<proteinExistence type="predicted"/>
<feature type="compositionally biased region" description="Basic and acidic residues" evidence="1">
    <location>
        <begin position="392"/>
        <end position="407"/>
    </location>
</feature>
<keyword evidence="2" id="KW-1133">Transmembrane helix</keyword>